<keyword evidence="1" id="KW-0175">Coiled coil</keyword>
<proteinExistence type="predicted"/>
<feature type="non-terminal residue" evidence="2">
    <location>
        <position position="1"/>
    </location>
</feature>
<sequence length="417" mass="50174">RQTIQGIKIHPKDVTSIPIIEDCIAITISQFSQKQTVVQQMTNDLQRSQSQAEVFRVKYQQNVVEYERNTKQIEQIKQQISQQFEQLNQQNFIQNQIKANQVQQYEYFHYNNSTLMQENEALQHTLQNVQEEVEKTNLFHEQKLEAQKQKLQQITQVTNAMQTENANQLIIVQQKQDQELKNYQNKLDELEKEAIQLEMRNKQIRDEYMELEEEHIQLQKKIDSQSVVFVKQQPEKLETVQEEKIEQKQLNVRPFEEFIKKKLQQQIVSIKIEQSLVEQEKEKMIRSIQNKQVLANDLQKINKKLTQKIHFLKLKIEELQTKLDNKDIRFKCDLQKEQIHKLKNEIKLKQLEQTVSAEQEVKFQTKAIVMPQQEKQLDSEKVDQLRRLNKQNKELEQQLNQIRFQVKKQREFEMQLK</sequence>
<organism evidence="2">
    <name type="scientific">Trepomonas sp. PC1</name>
    <dbReference type="NCBI Taxonomy" id="1076344"/>
    <lineage>
        <taxon>Eukaryota</taxon>
        <taxon>Metamonada</taxon>
        <taxon>Diplomonadida</taxon>
        <taxon>Hexamitidae</taxon>
        <taxon>Hexamitinae</taxon>
        <taxon>Trepomonas</taxon>
    </lineage>
</organism>
<name>A0A146K124_9EUKA</name>
<gene>
    <name evidence="2" type="ORF">TPC1_31079</name>
</gene>
<feature type="coiled-coil region" evidence="1">
    <location>
        <begin position="378"/>
        <end position="408"/>
    </location>
</feature>
<dbReference type="AlphaFoldDB" id="A0A146K124"/>
<dbReference type="EMBL" id="GDID01007180">
    <property type="protein sequence ID" value="JAP89426.1"/>
    <property type="molecule type" value="Transcribed_RNA"/>
</dbReference>
<accession>A0A146K124</accession>
<feature type="coiled-coil region" evidence="1">
    <location>
        <begin position="260"/>
        <end position="352"/>
    </location>
</feature>
<evidence type="ECO:0000256" key="1">
    <source>
        <dbReference type="SAM" id="Coils"/>
    </source>
</evidence>
<feature type="coiled-coil region" evidence="1">
    <location>
        <begin position="56"/>
        <end position="221"/>
    </location>
</feature>
<protein>
    <submittedName>
        <fullName evidence="2">Uncharacterized protein</fullName>
    </submittedName>
</protein>
<evidence type="ECO:0000313" key="2">
    <source>
        <dbReference type="EMBL" id="JAP89426.1"/>
    </source>
</evidence>
<reference evidence="2" key="1">
    <citation type="submission" date="2015-07" db="EMBL/GenBank/DDBJ databases">
        <title>Adaptation to a free-living lifestyle via gene acquisitions in the diplomonad Trepomonas sp. PC1.</title>
        <authorList>
            <person name="Xu F."/>
            <person name="Jerlstrom-Hultqvist J."/>
            <person name="Kolisko M."/>
            <person name="Simpson A.G.B."/>
            <person name="Roger A.J."/>
            <person name="Svard S.G."/>
            <person name="Andersson J.O."/>
        </authorList>
    </citation>
    <scope>NUCLEOTIDE SEQUENCE</scope>
    <source>
        <strain evidence="2">PC1</strain>
    </source>
</reference>